<evidence type="ECO:0000313" key="2">
    <source>
        <dbReference type="Proteomes" id="UP000507470"/>
    </source>
</evidence>
<name>A0A6J8AYU4_MYTCO</name>
<dbReference type="EMBL" id="CACVKT020002165">
    <property type="protein sequence ID" value="CAC5375863.1"/>
    <property type="molecule type" value="Genomic_DNA"/>
</dbReference>
<proteinExistence type="predicted"/>
<reference evidence="1 2" key="1">
    <citation type="submission" date="2020-06" db="EMBL/GenBank/DDBJ databases">
        <authorList>
            <person name="Li R."/>
            <person name="Bekaert M."/>
        </authorList>
    </citation>
    <scope>NUCLEOTIDE SEQUENCE [LARGE SCALE GENOMIC DNA]</scope>
    <source>
        <strain evidence="2">wild</strain>
    </source>
</reference>
<protein>
    <submittedName>
        <fullName evidence="1">Uncharacterized protein</fullName>
    </submittedName>
</protein>
<keyword evidence="2" id="KW-1185">Reference proteome</keyword>
<organism evidence="1 2">
    <name type="scientific">Mytilus coruscus</name>
    <name type="common">Sea mussel</name>
    <dbReference type="NCBI Taxonomy" id="42192"/>
    <lineage>
        <taxon>Eukaryota</taxon>
        <taxon>Metazoa</taxon>
        <taxon>Spiralia</taxon>
        <taxon>Lophotrochozoa</taxon>
        <taxon>Mollusca</taxon>
        <taxon>Bivalvia</taxon>
        <taxon>Autobranchia</taxon>
        <taxon>Pteriomorphia</taxon>
        <taxon>Mytilida</taxon>
        <taxon>Mytiloidea</taxon>
        <taxon>Mytilidae</taxon>
        <taxon>Mytilinae</taxon>
        <taxon>Mytilus</taxon>
    </lineage>
</organism>
<dbReference type="OrthoDB" id="4369127at2759"/>
<gene>
    <name evidence="1" type="ORF">MCOR_12719</name>
</gene>
<dbReference type="Proteomes" id="UP000507470">
    <property type="component" value="Unassembled WGS sequence"/>
</dbReference>
<dbReference type="AlphaFoldDB" id="A0A6J8AYU4"/>
<accession>A0A6J8AYU4</accession>
<evidence type="ECO:0000313" key="1">
    <source>
        <dbReference type="EMBL" id="CAC5375863.1"/>
    </source>
</evidence>
<sequence length="184" mass="21121">MQKAYQLASENACKSATKGERLYDTKVRSSCRQKGDGVLVRNLLERGGQGKLRSYWEENIYVTFKTTIDGIHVQNETDNVLNAASDGESEIIIPNNTENVTSKDKPTGLRHPGTRFTYDTLGKPSIQTLDVTSNQIRQYPTTVTPNHLKSNLNPNSVPWYSQYQQPYHHPYVRFIQPQYMFDRY</sequence>